<reference evidence="3 4" key="1">
    <citation type="journal article" date="2024" name="Nat. Commun.">
        <title>Phylogenomics reveals the evolutionary origins of lichenization in chlorophyte algae.</title>
        <authorList>
            <person name="Puginier C."/>
            <person name="Libourel C."/>
            <person name="Otte J."/>
            <person name="Skaloud P."/>
            <person name="Haon M."/>
            <person name="Grisel S."/>
            <person name="Petersen M."/>
            <person name="Berrin J.G."/>
            <person name="Delaux P.M."/>
            <person name="Dal Grande F."/>
            <person name="Keller J."/>
        </authorList>
    </citation>
    <scope>NUCLEOTIDE SEQUENCE [LARGE SCALE GENOMIC DNA]</scope>
    <source>
        <strain evidence="3 4">SAG 245.80</strain>
    </source>
</reference>
<dbReference type="GO" id="GO:0071949">
    <property type="term" value="F:FAD binding"/>
    <property type="evidence" value="ECO:0007669"/>
    <property type="project" value="InterPro"/>
</dbReference>
<dbReference type="InterPro" id="IPR036188">
    <property type="entry name" value="FAD/NAD-bd_sf"/>
</dbReference>
<evidence type="ECO:0000313" key="3">
    <source>
        <dbReference type="EMBL" id="KAK9836175.1"/>
    </source>
</evidence>
<dbReference type="PANTHER" id="PTHR46028">
    <property type="entry name" value="KYNURENINE 3-MONOOXYGENASE"/>
    <property type="match status" value="1"/>
</dbReference>
<organism evidence="3 4">
    <name type="scientific">Elliptochloris bilobata</name>
    <dbReference type="NCBI Taxonomy" id="381761"/>
    <lineage>
        <taxon>Eukaryota</taxon>
        <taxon>Viridiplantae</taxon>
        <taxon>Chlorophyta</taxon>
        <taxon>core chlorophytes</taxon>
        <taxon>Trebouxiophyceae</taxon>
        <taxon>Trebouxiophyceae incertae sedis</taxon>
        <taxon>Elliptochloris clade</taxon>
        <taxon>Elliptochloris</taxon>
    </lineage>
</organism>
<protein>
    <recommendedName>
        <fullName evidence="2">FAD-binding domain-containing protein</fullName>
    </recommendedName>
</protein>
<dbReference type="PANTHER" id="PTHR46028:SF7">
    <property type="entry name" value="KYNURENINE 3-MONOOXYGENASE-RELATED"/>
    <property type="match status" value="1"/>
</dbReference>
<evidence type="ECO:0000313" key="4">
    <source>
        <dbReference type="Proteomes" id="UP001445335"/>
    </source>
</evidence>
<dbReference type="Pfam" id="PF01494">
    <property type="entry name" value="FAD_binding_3"/>
    <property type="match status" value="2"/>
</dbReference>
<evidence type="ECO:0000256" key="1">
    <source>
        <dbReference type="ARBA" id="ARBA00023033"/>
    </source>
</evidence>
<accession>A0AAW1RPV2</accession>
<dbReference type="SUPFAM" id="SSF51905">
    <property type="entry name" value="FAD/NAD(P)-binding domain"/>
    <property type="match status" value="1"/>
</dbReference>
<dbReference type="InterPro" id="IPR002938">
    <property type="entry name" value="FAD-bd"/>
</dbReference>
<keyword evidence="4" id="KW-1185">Reference proteome</keyword>
<feature type="domain" description="FAD-binding" evidence="2">
    <location>
        <begin position="59"/>
        <end position="152"/>
    </location>
</feature>
<dbReference type="GO" id="GO:0004502">
    <property type="term" value="F:kynurenine 3-monooxygenase activity"/>
    <property type="evidence" value="ECO:0007669"/>
    <property type="project" value="TreeGrafter"/>
</dbReference>
<dbReference type="Gene3D" id="3.50.50.60">
    <property type="entry name" value="FAD/NAD(P)-binding domain"/>
    <property type="match status" value="1"/>
</dbReference>
<evidence type="ECO:0000259" key="2">
    <source>
        <dbReference type="Pfam" id="PF01494"/>
    </source>
</evidence>
<dbReference type="GO" id="GO:0070189">
    <property type="term" value="P:kynurenine metabolic process"/>
    <property type="evidence" value="ECO:0007669"/>
    <property type="project" value="TreeGrafter"/>
</dbReference>
<keyword evidence="1" id="KW-0560">Oxidoreductase</keyword>
<gene>
    <name evidence="3" type="ORF">WJX81_006914</name>
</gene>
<dbReference type="Proteomes" id="UP001445335">
    <property type="component" value="Unassembled WGS sequence"/>
</dbReference>
<dbReference type="PRINTS" id="PR00420">
    <property type="entry name" value="RNGMNOXGNASE"/>
</dbReference>
<dbReference type="AlphaFoldDB" id="A0AAW1RPV2"/>
<dbReference type="EMBL" id="JALJOU010000026">
    <property type="protein sequence ID" value="KAK9836175.1"/>
    <property type="molecule type" value="Genomic_DNA"/>
</dbReference>
<keyword evidence="1" id="KW-0503">Monooxygenase</keyword>
<comment type="caution">
    <text evidence="3">The sequence shown here is derived from an EMBL/GenBank/DDBJ whole genome shotgun (WGS) entry which is preliminary data.</text>
</comment>
<proteinExistence type="predicted"/>
<sequence>MRQQQPQRARPLPPGGQCYHLAMSHRGMGAVEQVGVDMSRFRAFPYRGSLLRKIDGHVQEVFHEPISAKVLVERMELVRHIVDEAQRLVPERITFHWQLACKEVDLARQTATFSGPDGALHELRYDLLVGADGVNSRVRDAMAQQVPGFRQRWSGRMHRIDKFFHHVQPPPGSALQTPSSELDASATVLRFYYVDSPPPLTVGLFFIHNHADGTYSGGVSFTRADESEVGVGVGSGGSLRTAADFEAALGGLTMYPQEMRAAIAEQLAARPWYTSGSTLQVSRLTGPRVVLIGDAAHAVSAAFGQGVNSALEDCTVLAEALAGAAGDVDAALRHYERRRRPDAHALGTMDHQAEAFAGFRGKWNLSYWVFQTHMLVNGWLHRLLPGRFGDPGLGPLYVASYGCDER</sequence>
<feature type="domain" description="FAD-binding" evidence="2">
    <location>
        <begin position="281"/>
        <end position="345"/>
    </location>
</feature>
<name>A0AAW1RPV2_9CHLO</name>